<feature type="transmembrane region" description="Helical" evidence="8">
    <location>
        <begin position="304"/>
        <end position="323"/>
    </location>
</feature>
<feature type="transmembrane region" description="Helical" evidence="8">
    <location>
        <begin position="280"/>
        <end position="297"/>
    </location>
</feature>
<comment type="subcellular location">
    <subcellularLocation>
        <location evidence="1">Cell membrane</location>
        <topology evidence="1">Multi-pass membrane protein</topology>
    </subcellularLocation>
    <subcellularLocation>
        <location evidence="7">Membrane</location>
        <topology evidence="7">Multi-pass membrane protein</topology>
    </subcellularLocation>
</comment>
<dbReference type="PRINTS" id="PR01437">
    <property type="entry name" value="NUOXDRDTASE4"/>
</dbReference>
<evidence type="ECO:0000256" key="3">
    <source>
        <dbReference type="ARBA" id="ARBA00022475"/>
    </source>
</evidence>
<feature type="transmembrane region" description="Helical" evidence="8">
    <location>
        <begin position="413"/>
        <end position="433"/>
    </location>
</feature>
<feature type="transmembrane region" description="Helical" evidence="8">
    <location>
        <begin position="35"/>
        <end position="53"/>
    </location>
</feature>
<feature type="transmembrane region" description="Helical" evidence="8">
    <location>
        <begin position="81"/>
        <end position="99"/>
    </location>
</feature>
<protein>
    <submittedName>
        <fullName evidence="10">Monovalent cation/H+ antiporter subunit D</fullName>
    </submittedName>
</protein>
<comment type="similarity">
    <text evidence="2">Belongs to the CPA3 antiporters (TC 2.A.63) subunit D family.</text>
</comment>
<keyword evidence="6 8" id="KW-0472">Membrane</keyword>
<comment type="caution">
    <text evidence="10">The sequence shown here is derived from an EMBL/GenBank/DDBJ whole genome shotgun (WGS) entry which is preliminary data.</text>
</comment>
<feature type="transmembrane region" description="Helical" evidence="8">
    <location>
        <begin position="329"/>
        <end position="354"/>
    </location>
</feature>
<evidence type="ECO:0000256" key="6">
    <source>
        <dbReference type="ARBA" id="ARBA00023136"/>
    </source>
</evidence>
<dbReference type="PANTHER" id="PTHR42703">
    <property type="entry name" value="NADH DEHYDROGENASE"/>
    <property type="match status" value="1"/>
</dbReference>
<evidence type="ECO:0000313" key="10">
    <source>
        <dbReference type="EMBL" id="MDN7125715.1"/>
    </source>
</evidence>
<dbReference type="AlphaFoldDB" id="A0AAW7R3C3"/>
<reference evidence="12 13" key="1">
    <citation type="submission" date="2021-03" db="EMBL/GenBank/DDBJ databases">
        <title>Pseudidiomarina terrestris, a new bacterium isolated from saline soil.</title>
        <authorList>
            <person name="Galisteo C."/>
            <person name="De La Haba R."/>
            <person name="Sanchez-Porro C."/>
            <person name="Ventosa A."/>
        </authorList>
    </citation>
    <scope>NUCLEOTIDE SEQUENCE [LARGE SCALE GENOMIC DNA]</scope>
    <source>
        <strain evidence="10 13">1APP75-32.1</strain>
        <strain evidence="12">1APR75-15</strain>
        <strain evidence="11">1ASR75-15</strain>
    </source>
</reference>
<evidence type="ECO:0000256" key="2">
    <source>
        <dbReference type="ARBA" id="ARBA00005346"/>
    </source>
</evidence>
<keyword evidence="3" id="KW-1003">Cell membrane</keyword>
<feature type="transmembrane region" description="Helical" evidence="8">
    <location>
        <begin position="119"/>
        <end position="148"/>
    </location>
</feature>
<feature type="transmembrane region" description="Helical" evidence="8">
    <location>
        <begin position="210"/>
        <end position="232"/>
    </location>
</feature>
<dbReference type="GO" id="GO:0008137">
    <property type="term" value="F:NADH dehydrogenase (ubiquinone) activity"/>
    <property type="evidence" value="ECO:0007669"/>
    <property type="project" value="InterPro"/>
</dbReference>
<sequence length="505" mass="54416">MLANHLVILPILIPLFAALLQLLPWGDNPQRYRRIIGITASSLTLITAIWLVGSVQDEVLVYALGSWQAPFGIVLVADKLAALMVALTAVLALPVLIFACHGEDNLGSHFQALYQFQILGIMGAFLTGDLFNLFVFFEILLISSYALLMHGGGKLKLRATLHYVVLNLTGSALFLISLGVLYGITGTLNMADMAGKVAVLEGDDAALARAGGMLLFVVFGLKAALLPLYFWLPQAYANTTGTVAALFAIMTKVGIYAIIRVFTMIFGADAGESSNLAQDWLWWLGLFTIFIGALGVLGSRDLRLVVAYLVLVSVGTMLTTLSLGHTDAIGALLFYLVHSTLVTAALFLLADLIAEQRGKTASRIVKGRKMAQHNLLGGLFFLAAITVIGMPPLSGFVSKLFILEAARTGAQVVFLWPLILGATFLMMIALSRAGSRMFWHTFEGKPNETTHPKWQHASVVMLLLSAVALTVFAQPISKYTDAIAIQLTTPFEYISSVLPTGGPDE</sequence>
<dbReference type="Proteomes" id="UP001169492">
    <property type="component" value="Unassembled WGS sequence"/>
</dbReference>
<evidence type="ECO:0000256" key="7">
    <source>
        <dbReference type="RuleBase" id="RU000320"/>
    </source>
</evidence>
<feature type="transmembrane region" description="Helical" evidence="8">
    <location>
        <begin position="6"/>
        <end position="23"/>
    </location>
</feature>
<dbReference type="PANTHER" id="PTHR42703:SF1">
    <property type="entry name" value="NA(+)_H(+) ANTIPORTER SUBUNIT D1"/>
    <property type="match status" value="1"/>
</dbReference>
<dbReference type="NCBIfam" id="NF009309">
    <property type="entry name" value="PRK12666.1"/>
    <property type="match status" value="1"/>
</dbReference>
<dbReference type="Proteomes" id="UP001169491">
    <property type="component" value="Unassembled WGS sequence"/>
</dbReference>
<dbReference type="InterPro" id="IPR050586">
    <property type="entry name" value="CPA3_Na-H_Antiporter_D"/>
</dbReference>
<feature type="transmembrane region" description="Helical" evidence="8">
    <location>
        <begin position="244"/>
        <end position="268"/>
    </location>
</feature>
<proteinExistence type="inferred from homology"/>
<dbReference type="EMBL" id="JAGGJC010000007">
    <property type="protein sequence ID" value="MDN7130643.1"/>
    <property type="molecule type" value="Genomic_DNA"/>
</dbReference>
<feature type="transmembrane region" description="Helical" evidence="8">
    <location>
        <begin position="454"/>
        <end position="473"/>
    </location>
</feature>
<evidence type="ECO:0000256" key="1">
    <source>
        <dbReference type="ARBA" id="ARBA00004651"/>
    </source>
</evidence>
<organism evidence="10 13">
    <name type="scientific">Pseudidiomarina terrestris</name>
    <dbReference type="NCBI Taxonomy" id="2820060"/>
    <lineage>
        <taxon>Bacteria</taxon>
        <taxon>Pseudomonadati</taxon>
        <taxon>Pseudomonadota</taxon>
        <taxon>Gammaproteobacteria</taxon>
        <taxon>Alteromonadales</taxon>
        <taxon>Idiomarinaceae</taxon>
        <taxon>Pseudidiomarina</taxon>
    </lineage>
</organism>
<dbReference type="InterPro" id="IPR003918">
    <property type="entry name" value="NADH_UbQ_OxRdtase"/>
</dbReference>
<dbReference type="Pfam" id="PF00361">
    <property type="entry name" value="Proton_antipo_M"/>
    <property type="match status" value="1"/>
</dbReference>
<dbReference type="GO" id="GO:0042773">
    <property type="term" value="P:ATP synthesis coupled electron transport"/>
    <property type="evidence" value="ECO:0007669"/>
    <property type="project" value="InterPro"/>
</dbReference>
<keyword evidence="5 8" id="KW-1133">Transmembrane helix</keyword>
<evidence type="ECO:0000313" key="11">
    <source>
        <dbReference type="EMBL" id="MDN7130643.1"/>
    </source>
</evidence>
<dbReference type="RefSeq" id="WP_301722176.1">
    <property type="nucleotide sequence ID" value="NZ_JAGGJB010000008.1"/>
</dbReference>
<evidence type="ECO:0000256" key="4">
    <source>
        <dbReference type="ARBA" id="ARBA00022692"/>
    </source>
</evidence>
<name>A0AAW7R3C3_9GAMM</name>
<evidence type="ECO:0000256" key="8">
    <source>
        <dbReference type="SAM" id="Phobius"/>
    </source>
</evidence>
<keyword evidence="12" id="KW-1185">Reference proteome</keyword>
<keyword evidence="4 7" id="KW-0812">Transmembrane</keyword>
<evidence type="ECO:0000256" key="5">
    <source>
        <dbReference type="ARBA" id="ARBA00022989"/>
    </source>
</evidence>
<feature type="transmembrane region" description="Helical" evidence="8">
    <location>
        <begin position="59"/>
        <end position="76"/>
    </location>
</feature>
<feature type="domain" description="NADH:quinone oxidoreductase/Mrp antiporter transmembrane" evidence="9">
    <location>
        <begin position="128"/>
        <end position="415"/>
    </location>
</feature>
<evidence type="ECO:0000313" key="13">
    <source>
        <dbReference type="Proteomes" id="UP001169492"/>
    </source>
</evidence>
<evidence type="ECO:0000313" key="12">
    <source>
        <dbReference type="Proteomes" id="UP001169491"/>
    </source>
</evidence>
<dbReference type="EMBL" id="JAGGJB010000008">
    <property type="protein sequence ID" value="MDN7125715.1"/>
    <property type="molecule type" value="Genomic_DNA"/>
</dbReference>
<feature type="transmembrane region" description="Helical" evidence="8">
    <location>
        <begin position="160"/>
        <end position="184"/>
    </location>
</feature>
<gene>
    <name evidence="10" type="ORF">J6I90_12560</name>
    <name evidence="11" type="ORF">J6I92_12260</name>
</gene>
<dbReference type="InterPro" id="IPR001750">
    <property type="entry name" value="ND/Mrp_TM"/>
</dbReference>
<accession>A0AAW7R3C3</accession>
<feature type="transmembrane region" description="Helical" evidence="8">
    <location>
        <begin position="375"/>
        <end position="393"/>
    </location>
</feature>
<dbReference type="GO" id="GO:0005886">
    <property type="term" value="C:plasma membrane"/>
    <property type="evidence" value="ECO:0007669"/>
    <property type="project" value="UniProtKB-SubCell"/>
</dbReference>
<evidence type="ECO:0000259" key="9">
    <source>
        <dbReference type="Pfam" id="PF00361"/>
    </source>
</evidence>